<evidence type="ECO:0008006" key="9">
    <source>
        <dbReference type="Google" id="ProtNLM"/>
    </source>
</evidence>
<dbReference type="PROSITE" id="PS51257">
    <property type="entry name" value="PROKAR_LIPOPROTEIN"/>
    <property type="match status" value="1"/>
</dbReference>
<proteinExistence type="predicted"/>
<protein>
    <recommendedName>
        <fullName evidence="9">Lipoprotein</fullName>
    </recommendedName>
</protein>
<dbReference type="PATRIC" id="fig|2340.3.peg.1115"/>
<dbReference type="GO" id="GO:0009279">
    <property type="term" value="C:cell outer membrane"/>
    <property type="evidence" value="ECO:0007669"/>
    <property type="project" value="UniProtKB-SubCell"/>
</dbReference>
<dbReference type="Proteomes" id="UP000030856">
    <property type="component" value="Unassembled WGS sequence"/>
</dbReference>
<comment type="subcellular location">
    <subcellularLocation>
        <location evidence="1">Cell outer membrane</location>
        <topology evidence="1">Lipid-anchor</topology>
    </subcellularLocation>
</comment>
<keyword evidence="5" id="KW-0998">Cell outer membrane</keyword>
<dbReference type="AlphaFoldDB" id="A0A0B0HC10"/>
<dbReference type="STRING" id="2340.JV46_12170"/>
<gene>
    <name evidence="7" type="ORF">JV46_12170</name>
</gene>
<evidence type="ECO:0000256" key="6">
    <source>
        <dbReference type="ARBA" id="ARBA00023288"/>
    </source>
</evidence>
<dbReference type="OrthoDB" id="8550022at2"/>
<keyword evidence="2" id="KW-0732">Signal</keyword>
<evidence type="ECO:0000313" key="8">
    <source>
        <dbReference type="Proteomes" id="UP000030856"/>
    </source>
</evidence>
<dbReference type="GeneID" id="86992839"/>
<reference evidence="7 8" key="1">
    <citation type="journal article" date="2014" name="BMC Genomics">
        <title>The genome of the intracellular bacterium of the coastal bivalve, Solemya velum: a blueprint for thriving in and out of symbiosis.</title>
        <authorList>
            <person name="Dmytrenko O."/>
            <person name="Russell S.L."/>
            <person name="Loo W.T."/>
            <person name="Fontanez K.M."/>
            <person name="Liao L."/>
            <person name="Roeselers G."/>
            <person name="Sharma R."/>
            <person name="Stewart F.J."/>
            <person name="Newton I.L."/>
            <person name="Woyke T."/>
            <person name="Wu D."/>
            <person name="Lang J.M."/>
            <person name="Eisen J.A."/>
            <person name="Cavanaugh C.M."/>
        </authorList>
    </citation>
    <scope>NUCLEOTIDE SEQUENCE [LARGE SCALE GENOMIC DNA]</scope>
    <source>
        <strain evidence="7 8">WH</strain>
    </source>
</reference>
<organism evidence="7 8">
    <name type="scientific">Solemya velum gill symbiont</name>
    <dbReference type="NCBI Taxonomy" id="2340"/>
    <lineage>
        <taxon>Bacteria</taxon>
        <taxon>Pseudomonadati</taxon>
        <taxon>Pseudomonadota</taxon>
        <taxon>Gammaproteobacteria</taxon>
        <taxon>sulfur-oxidizing symbionts</taxon>
    </lineage>
</organism>
<name>A0A0B0HC10_SOVGS</name>
<evidence type="ECO:0000256" key="1">
    <source>
        <dbReference type="ARBA" id="ARBA00004459"/>
    </source>
</evidence>
<evidence type="ECO:0000313" key="7">
    <source>
        <dbReference type="EMBL" id="KHF26600.1"/>
    </source>
</evidence>
<evidence type="ECO:0000256" key="3">
    <source>
        <dbReference type="ARBA" id="ARBA00023136"/>
    </source>
</evidence>
<dbReference type="RefSeq" id="WP_143555776.1">
    <property type="nucleotide sequence ID" value="NZ_JRAA01000001.1"/>
</dbReference>
<dbReference type="Pfam" id="PF13627">
    <property type="entry name" value="LptM_cons"/>
    <property type="match status" value="1"/>
</dbReference>
<keyword evidence="6" id="KW-0449">Lipoprotein</keyword>
<accession>A0A0B0HC10</accession>
<keyword evidence="4" id="KW-0564">Palmitate</keyword>
<evidence type="ECO:0000256" key="4">
    <source>
        <dbReference type="ARBA" id="ARBA00023139"/>
    </source>
</evidence>
<dbReference type="InterPro" id="IPR032831">
    <property type="entry name" value="LptM_cons"/>
</dbReference>
<comment type="caution">
    <text evidence="7">The sequence shown here is derived from an EMBL/GenBank/DDBJ whole genome shotgun (WGS) entry which is preliminary data.</text>
</comment>
<keyword evidence="3" id="KW-0472">Membrane</keyword>
<dbReference type="NCBIfam" id="NF047847">
    <property type="entry name" value="SS_mature_LptM"/>
    <property type="match status" value="1"/>
</dbReference>
<sequence>MHCYSRYLFIILVAILGIGNMLSGCGSKGALYLPESSQSGQASQPVVKPAGN</sequence>
<evidence type="ECO:0000256" key="2">
    <source>
        <dbReference type="ARBA" id="ARBA00022729"/>
    </source>
</evidence>
<evidence type="ECO:0000256" key="5">
    <source>
        <dbReference type="ARBA" id="ARBA00023237"/>
    </source>
</evidence>
<keyword evidence="8" id="KW-1185">Reference proteome</keyword>
<dbReference type="EMBL" id="JRAA01000001">
    <property type="protein sequence ID" value="KHF26600.1"/>
    <property type="molecule type" value="Genomic_DNA"/>
</dbReference>